<dbReference type="Proteomes" id="UP000008553">
    <property type="component" value="Unassembled WGS sequence"/>
</dbReference>
<dbReference type="AlphaFoldDB" id="Q7RG24"/>
<dbReference type="PaxDb" id="73239-Q7RG24"/>
<dbReference type="STRING" id="73239.Q7RG24"/>
<comment type="caution">
    <text evidence="1">The sequence shown here is derived from an EMBL/GenBank/DDBJ whole genome shotgun (WGS) entry which is preliminary data.</text>
</comment>
<evidence type="ECO:0000313" key="1">
    <source>
        <dbReference type="EMBL" id="EAA16402.1"/>
    </source>
</evidence>
<proteinExistence type="predicted"/>
<feature type="non-terminal residue" evidence="1">
    <location>
        <position position="84"/>
    </location>
</feature>
<accession>Q7RG24</accession>
<organism evidence="1 2">
    <name type="scientific">Plasmodium yoelii yoelii</name>
    <dbReference type="NCBI Taxonomy" id="73239"/>
    <lineage>
        <taxon>Eukaryota</taxon>
        <taxon>Sar</taxon>
        <taxon>Alveolata</taxon>
        <taxon>Apicomplexa</taxon>
        <taxon>Aconoidasida</taxon>
        <taxon>Haemosporida</taxon>
        <taxon>Plasmodiidae</taxon>
        <taxon>Plasmodium</taxon>
        <taxon>Plasmodium (Vinckeia)</taxon>
    </lineage>
</organism>
<gene>
    <name evidence="1" type="ORF">PY04527</name>
</gene>
<reference evidence="1 2" key="1">
    <citation type="journal article" date="2002" name="Nature">
        <title>Genome sequence and comparative analysis of the model rodent malaria parasite Plasmodium yoelii yoelii.</title>
        <authorList>
            <person name="Carlton J.M."/>
            <person name="Angiuoli S.V."/>
            <person name="Suh B.B."/>
            <person name="Kooij T.W."/>
            <person name="Pertea M."/>
            <person name="Silva J.C."/>
            <person name="Ermolaeva M.D."/>
            <person name="Allen J.E."/>
            <person name="Selengut J.D."/>
            <person name="Koo H.L."/>
            <person name="Peterson J.D."/>
            <person name="Pop M."/>
            <person name="Kosack D.S."/>
            <person name="Shumway M.F."/>
            <person name="Bidwell S.L."/>
            <person name="Shallom S.J."/>
            <person name="van Aken S.E."/>
            <person name="Riedmuller S.B."/>
            <person name="Feldblyum T.V."/>
            <person name="Cho J.K."/>
            <person name="Quackenbush J."/>
            <person name="Sedegah M."/>
            <person name="Shoaibi A."/>
            <person name="Cummings L.M."/>
            <person name="Florens L."/>
            <person name="Yates J.R."/>
            <person name="Raine J.D."/>
            <person name="Sinden R.E."/>
            <person name="Harris M.A."/>
            <person name="Cunningham D.A."/>
            <person name="Preiser P.R."/>
            <person name="Bergman L.W."/>
            <person name="Vaidya A.B."/>
            <person name="van Lin L.H."/>
            <person name="Janse C.J."/>
            <person name="Waters A.P."/>
            <person name="Smith H.O."/>
            <person name="White O.R."/>
            <person name="Salzberg S.L."/>
            <person name="Venter J.C."/>
            <person name="Fraser C.M."/>
            <person name="Hoffman S.L."/>
            <person name="Gardner M.J."/>
            <person name="Carucci D.J."/>
        </authorList>
    </citation>
    <scope>NUCLEOTIDE SEQUENCE [LARGE SCALE GENOMIC DNA]</scope>
    <source>
        <strain evidence="1 2">17XNL</strain>
    </source>
</reference>
<protein>
    <submittedName>
        <fullName evidence="1">Uncharacterized protein</fullName>
    </submittedName>
</protein>
<dbReference type="InParanoid" id="Q7RG24"/>
<sequence>MGSWSIYGYCESEKKTINNKRKHSIINLEEEKYRITNKNINNYLKRFKYNDALIEAITYESSSMLSLIDYLSKQNMLFAACSTT</sequence>
<name>Q7RG24_PLAYO</name>
<evidence type="ECO:0000313" key="2">
    <source>
        <dbReference type="Proteomes" id="UP000008553"/>
    </source>
</evidence>
<dbReference type="EMBL" id="AABL01001383">
    <property type="protein sequence ID" value="EAA16402.1"/>
    <property type="molecule type" value="Genomic_DNA"/>
</dbReference>
<keyword evidence="2" id="KW-1185">Reference proteome</keyword>